<organism evidence="12 13">
    <name type="scientific">Xiphophorus maculatus</name>
    <name type="common">Southern platyfish</name>
    <name type="synonym">Platypoecilus maculatus</name>
    <dbReference type="NCBI Taxonomy" id="8083"/>
    <lineage>
        <taxon>Eukaryota</taxon>
        <taxon>Metazoa</taxon>
        <taxon>Chordata</taxon>
        <taxon>Craniata</taxon>
        <taxon>Vertebrata</taxon>
        <taxon>Euteleostomi</taxon>
        <taxon>Actinopterygii</taxon>
        <taxon>Neopterygii</taxon>
        <taxon>Teleostei</taxon>
        <taxon>Neoteleostei</taxon>
        <taxon>Acanthomorphata</taxon>
        <taxon>Ovalentaria</taxon>
        <taxon>Atherinomorphae</taxon>
        <taxon>Cyprinodontiformes</taxon>
        <taxon>Poeciliidae</taxon>
        <taxon>Poeciliinae</taxon>
        <taxon>Xiphophorus</taxon>
    </lineage>
</organism>
<dbReference type="PANTHER" id="PTHR14514">
    <property type="entry name" value="PKA ANCHORING PROTEIN"/>
    <property type="match status" value="1"/>
</dbReference>
<dbReference type="SMART" id="SM01249">
    <property type="entry name" value="KASH"/>
    <property type="match status" value="1"/>
</dbReference>
<comment type="similarity">
    <text evidence="1">Belongs to the nesprin family.</text>
</comment>
<reference evidence="13" key="2">
    <citation type="journal article" date="2013" name="Nat. Genet.">
        <title>The genome of the platyfish, Xiphophorus maculatus, provides insights into evolutionary adaptation and several complex traits.</title>
        <authorList>
            <person name="Schartl M."/>
            <person name="Walter R.B."/>
            <person name="Shen Y."/>
            <person name="Garcia T."/>
            <person name="Catchen J."/>
            <person name="Amores A."/>
            <person name="Braasch I."/>
            <person name="Chalopin D."/>
            <person name="Volff J.N."/>
            <person name="Lesch K.P."/>
            <person name="Bisazza A."/>
            <person name="Minx P."/>
            <person name="Hillier L."/>
            <person name="Wilson R.K."/>
            <person name="Fuerstenberg S."/>
            <person name="Boore J."/>
            <person name="Searle S."/>
            <person name="Postlethwait J.H."/>
            <person name="Warren W.C."/>
        </authorList>
    </citation>
    <scope>NUCLEOTIDE SEQUENCE [LARGE SCALE GENOMIC DNA]</scope>
    <source>
        <strain evidence="13">JP 163 A</strain>
    </source>
</reference>
<dbReference type="InParanoid" id="A0A3B5R7M0"/>
<feature type="topological domain" description="Cytoplasmic" evidence="9">
    <location>
        <begin position="1"/>
        <end position="750"/>
    </location>
</feature>
<dbReference type="SMART" id="SM00150">
    <property type="entry name" value="SPEC"/>
    <property type="match status" value="4"/>
</dbReference>
<dbReference type="GeneTree" id="ENSGT00940000154656"/>
<dbReference type="CDD" id="cd00176">
    <property type="entry name" value="SPEC"/>
    <property type="match status" value="2"/>
</dbReference>
<keyword evidence="7" id="KW-0539">Nucleus</keyword>
<dbReference type="SUPFAM" id="SSF46966">
    <property type="entry name" value="Spectrin repeat"/>
    <property type="match status" value="4"/>
</dbReference>
<keyword evidence="2" id="KW-0597">Phosphoprotein</keyword>
<keyword evidence="13" id="KW-1185">Reference proteome</keyword>
<dbReference type="InterPro" id="IPR012315">
    <property type="entry name" value="KASH"/>
</dbReference>
<sequence length="801" mass="91952">YIFTHQLKETLVTIQQLDKNMSNLRTWLSCIEAELTKPVIYNMCHSEEIHKKLAEQQDLQWDIEQHADSVALVLTLCDVLLHDADACGNDSASDLIQQTARSLDCRWRNICSMSMERRLRIEETGHLWCKFLDDYSHFEDWLKASELTGANPNSSDVLYTCAKEELKKFETFQRQVHERLTQLELVNKQYRHLARENCTDAACKLKLLVHDGNQRWDFLQRRVAAVLRRLKHFTFQREDFEGTREGILVWLTEMDLQLTNVEHFSESDIEDKTRQLRGFQQEITLNTNKIDALIVLGENLIQKSAPLDAVLIEDELEELHSYCQEVFGRVARFHHRLINRRPVLDEDREISNHETDLDQSSCETNRIVPVLGGVSAGRQAMSHLLIPPLERSGRETPVSVDSIPLEWDHTVDVGESTSHEDEEDASLFSALSVTLFPSVKSVTQRPSWHHPSFLERKRVCREIHSLSTMPAHNSSSSRHQGGGIECWELQQTRKPTAETKVKCHDLEHWHKLNSDLCDVTSWLGRVLPELERLQHIAPSPSIQDIEVNIKKLKEMRRTFNTYKCLMISANLSSHYFLQADDAELQELQEALCSTNHSWTQACSTLQSWERKLHSALMQCQVTLHSLLLLLSQAENKLHADFTVLCHPLLQTLQEELHSRHRQVSALQEISSQLLLEATSEESIEAKEKIHVIGNKLHVLLQKVAAALCSLQEIVVGSCLFSGQTCLSLSACRGERRDLSLHRPLLCWIIRAAFSLHMLFLVLLVLVFLVPLSDQDHSCSLSNNFARSFYPMLHYTNGPPPT</sequence>
<dbReference type="InterPro" id="IPR056887">
    <property type="entry name" value="SYNE1/2_dom"/>
</dbReference>
<reference evidence="13" key="1">
    <citation type="submission" date="2012-01" db="EMBL/GenBank/DDBJ databases">
        <authorList>
            <person name="Walter R."/>
            <person name="Schartl M."/>
            <person name="Warren W."/>
        </authorList>
    </citation>
    <scope>NUCLEOTIDE SEQUENCE [LARGE SCALE GENOMIC DNA]</scope>
    <source>
        <strain evidence="13">JP 163 A</strain>
    </source>
</reference>
<evidence type="ECO:0000256" key="3">
    <source>
        <dbReference type="ARBA" id="ARBA00022692"/>
    </source>
</evidence>
<evidence type="ECO:0000256" key="5">
    <source>
        <dbReference type="ARBA" id="ARBA00022989"/>
    </source>
</evidence>
<protein>
    <submittedName>
        <fullName evidence="12">Spectrin repeat containing nuclear envelope protein 2</fullName>
    </submittedName>
</protein>
<keyword evidence="4" id="KW-0677">Repeat</keyword>
<dbReference type="OMA" id="QVMCHLL"/>
<dbReference type="InterPro" id="IPR018159">
    <property type="entry name" value="Spectrin/alpha-actinin"/>
</dbReference>
<dbReference type="Gene3D" id="1.20.58.60">
    <property type="match status" value="2"/>
</dbReference>
<comment type="subcellular location">
    <subcellularLocation>
        <location evidence="8">Nucleus outer membrane</location>
        <topology evidence="8">Single-pass type IV membrane protein</topology>
    </subcellularLocation>
</comment>
<evidence type="ECO:0000256" key="7">
    <source>
        <dbReference type="ARBA" id="ARBA00023242"/>
    </source>
</evidence>
<dbReference type="Proteomes" id="UP000002852">
    <property type="component" value="Unassembled WGS sequence"/>
</dbReference>
<dbReference type="Pfam" id="PF00435">
    <property type="entry name" value="Spectrin"/>
    <property type="match status" value="1"/>
</dbReference>
<keyword evidence="3 9" id="KW-0812">Transmembrane</keyword>
<dbReference type="AlphaFoldDB" id="A0A3B5R7M0"/>
<dbReference type="FunFam" id="1.20.58.60:FF:000157">
    <property type="entry name" value="Nesprin-1 isoform 1"/>
    <property type="match status" value="1"/>
</dbReference>
<evidence type="ECO:0000259" key="11">
    <source>
        <dbReference type="PROSITE" id="PS51049"/>
    </source>
</evidence>
<dbReference type="Ensembl" id="ENSXMAT00000034872.1">
    <property type="protein sequence ID" value="ENSXMAP00000039179.1"/>
    <property type="gene ID" value="ENSXMAG00000027211.1"/>
</dbReference>
<reference evidence="12" key="4">
    <citation type="submission" date="2025-09" db="UniProtKB">
        <authorList>
            <consortium name="Ensembl"/>
        </authorList>
    </citation>
    <scope>IDENTIFICATION</scope>
    <source>
        <strain evidence="12">JP 163 A</strain>
    </source>
</reference>
<dbReference type="PROSITE" id="PS51049">
    <property type="entry name" value="KASH"/>
    <property type="match status" value="1"/>
</dbReference>
<feature type="domain" description="KASH" evidence="11">
    <location>
        <begin position="742"/>
        <end position="801"/>
    </location>
</feature>
<dbReference type="Pfam" id="PF25035">
    <property type="entry name" value="SYNE1"/>
    <property type="match status" value="1"/>
</dbReference>
<evidence type="ECO:0000256" key="1">
    <source>
        <dbReference type="ARBA" id="ARBA00008619"/>
    </source>
</evidence>
<dbReference type="Pfam" id="PF10541">
    <property type="entry name" value="KASH"/>
    <property type="match status" value="1"/>
</dbReference>
<feature type="topological domain" description="Perinuclear space" evidence="9">
    <location>
        <begin position="772"/>
        <end position="801"/>
    </location>
</feature>
<keyword evidence="6 9" id="KW-0472">Membrane</keyword>
<evidence type="ECO:0000256" key="10">
    <source>
        <dbReference type="SAM" id="Phobius"/>
    </source>
</evidence>
<evidence type="ECO:0000256" key="9">
    <source>
        <dbReference type="PROSITE-ProRule" id="PRU00385"/>
    </source>
</evidence>
<dbReference type="STRING" id="8083.ENSXMAP00000039179"/>
<evidence type="ECO:0000313" key="13">
    <source>
        <dbReference type="Proteomes" id="UP000002852"/>
    </source>
</evidence>
<evidence type="ECO:0000313" key="12">
    <source>
        <dbReference type="Ensembl" id="ENSXMAP00000039179.1"/>
    </source>
</evidence>
<dbReference type="GO" id="GO:0005640">
    <property type="term" value="C:nuclear outer membrane"/>
    <property type="evidence" value="ECO:0007669"/>
    <property type="project" value="UniProtKB-SubCell"/>
</dbReference>
<evidence type="ECO:0000256" key="2">
    <source>
        <dbReference type="ARBA" id="ARBA00022553"/>
    </source>
</evidence>
<dbReference type="PANTHER" id="PTHR14514:SF4">
    <property type="entry name" value="NESPRIN-2"/>
    <property type="match status" value="1"/>
</dbReference>
<feature type="transmembrane region" description="Helical" evidence="10">
    <location>
        <begin position="747"/>
        <end position="771"/>
    </location>
</feature>
<name>A0A3B5R7M0_XIPMA</name>
<evidence type="ECO:0000256" key="4">
    <source>
        <dbReference type="ARBA" id="ARBA00022737"/>
    </source>
</evidence>
<evidence type="ECO:0000256" key="8">
    <source>
        <dbReference type="ARBA" id="ARBA00046312"/>
    </source>
</evidence>
<proteinExistence type="inferred from homology"/>
<dbReference type="InterPro" id="IPR002017">
    <property type="entry name" value="Spectrin_repeat"/>
</dbReference>
<accession>A0A3B5R7M0</accession>
<reference evidence="12" key="3">
    <citation type="submission" date="2025-08" db="UniProtKB">
        <authorList>
            <consortium name="Ensembl"/>
        </authorList>
    </citation>
    <scope>IDENTIFICATION</scope>
    <source>
        <strain evidence="12">JP 163 A</strain>
    </source>
</reference>
<keyword evidence="5 10" id="KW-1133">Transmembrane helix</keyword>
<evidence type="ECO:0000256" key="6">
    <source>
        <dbReference type="ARBA" id="ARBA00023136"/>
    </source>
</evidence>